<dbReference type="InterPro" id="IPR006075">
    <property type="entry name" value="Asn/Gln-tRNA_Trfase_suB/E_cat"/>
</dbReference>
<dbReference type="SMART" id="SM00845">
    <property type="entry name" value="GatB_Yqey"/>
    <property type="match status" value="1"/>
</dbReference>
<dbReference type="NCBIfam" id="NF004014">
    <property type="entry name" value="PRK05477.1-4"/>
    <property type="match status" value="1"/>
</dbReference>
<dbReference type="KEGG" id="hhy:Halhy_4706"/>
<evidence type="ECO:0000256" key="8">
    <source>
        <dbReference type="ARBA" id="ARBA00024799"/>
    </source>
</evidence>
<dbReference type="InterPro" id="IPR014746">
    <property type="entry name" value="Gln_synth/guanido_kin_cat_dom"/>
</dbReference>
<dbReference type="GO" id="GO:0050566">
    <property type="term" value="F:asparaginyl-tRNA synthase (glutamine-hydrolyzing) activity"/>
    <property type="evidence" value="ECO:0007669"/>
    <property type="project" value="RHEA"/>
</dbReference>
<dbReference type="HAMAP" id="MF_00121">
    <property type="entry name" value="GatB"/>
    <property type="match status" value="1"/>
</dbReference>
<dbReference type="InterPro" id="IPR003789">
    <property type="entry name" value="Asn/Gln_tRNA_amidoTrase-B-like"/>
</dbReference>
<evidence type="ECO:0000256" key="6">
    <source>
        <dbReference type="ARBA" id="ARBA00022840"/>
    </source>
</evidence>
<evidence type="ECO:0000256" key="7">
    <source>
        <dbReference type="ARBA" id="ARBA00022917"/>
    </source>
</evidence>
<dbReference type="InterPro" id="IPR023168">
    <property type="entry name" value="GatB_Yqey_C_2"/>
</dbReference>
<keyword evidence="5 11" id="KW-0547">Nucleotide-binding</keyword>
<dbReference type="PROSITE" id="PS01234">
    <property type="entry name" value="GATB"/>
    <property type="match status" value="1"/>
</dbReference>
<dbReference type="STRING" id="760192.Halhy_4706"/>
<dbReference type="Pfam" id="PF02637">
    <property type="entry name" value="GatB_Yqey"/>
    <property type="match status" value="1"/>
</dbReference>
<comment type="catalytic activity">
    <reaction evidence="10 11">
        <text>L-glutamyl-tRNA(Gln) + L-glutamine + ATP + H2O = L-glutaminyl-tRNA(Gln) + L-glutamate + ADP + phosphate + H(+)</text>
        <dbReference type="Rhea" id="RHEA:17521"/>
        <dbReference type="Rhea" id="RHEA-COMP:9681"/>
        <dbReference type="Rhea" id="RHEA-COMP:9684"/>
        <dbReference type="ChEBI" id="CHEBI:15377"/>
        <dbReference type="ChEBI" id="CHEBI:15378"/>
        <dbReference type="ChEBI" id="CHEBI:29985"/>
        <dbReference type="ChEBI" id="CHEBI:30616"/>
        <dbReference type="ChEBI" id="CHEBI:43474"/>
        <dbReference type="ChEBI" id="CHEBI:58359"/>
        <dbReference type="ChEBI" id="CHEBI:78520"/>
        <dbReference type="ChEBI" id="CHEBI:78521"/>
        <dbReference type="ChEBI" id="CHEBI:456216"/>
    </reaction>
</comment>
<dbReference type="InterPro" id="IPR017959">
    <property type="entry name" value="Asn/Gln-tRNA_amidoTrfase_suB/E"/>
</dbReference>
<reference key="2">
    <citation type="submission" date="2011-04" db="EMBL/GenBank/DDBJ databases">
        <title>Complete sequence of chromosome of Haliscomenobacter hydrossis DSM 1100.</title>
        <authorList>
            <consortium name="US DOE Joint Genome Institute (JGI-PGF)"/>
            <person name="Lucas S."/>
            <person name="Han J."/>
            <person name="Lapidus A."/>
            <person name="Bruce D."/>
            <person name="Goodwin L."/>
            <person name="Pitluck S."/>
            <person name="Peters L."/>
            <person name="Kyrpides N."/>
            <person name="Mavromatis K."/>
            <person name="Ivanova N."/>
            <person name="Ovchinnikova G."/>
            <person name="Pagani I."/>
            <person name="Daligault H."/>
            <person name="Detter J.C."/>
            <person name="Han C."/>
            <person name="Land M."/>
            <person name="Hauser L."/>
            <person name="Markowitz V."/>
            <person name="Cheng J.-F."/>
            <person name="Hugenholtz P."/>
            <person name="Woyke T."/>
            <person name="Wu D."/>
            <person name="Verbarg S."/>
            <person name="Frueling A."/>
            <person name="Brambilla E."/>
            <person name="Klenk H.-P."/>
            <person name="Eisen J.A."/>
        </authorList>
    </citation>
    <scope>NUCLEOTIDE SEQUENCE</scope>
    <source>
        <strain>DSM 1100</strain>
    </source>
</reference>
<gene>
    <name evidence="11" type="primary">gatB</name>
    <name evidence="13" type="ordered locus">Halhy_4706</name>
</gene>
<protein>
    <recommendedName>
        <fullName evidence="3 11">Aspartyl/glutamyl-tRNA(Asn/Gln) amidotransferase subunit B</fullName>
        <shortName evidence="11">Asp/Glu-ADT subunit B</shortName>
        <ecNumber evidence="11">6.3.5.-</ecNumber>
    </recommendedName>
</protein>
<comment type="function">
    <text evidence="8 11">Allows the formation of correctly charged Asn-tRNA(Asn) or Gln-tRNA(Gln) through the transamidation of misacylated Asp-tRNA(Asn) or Glu-tRNA(Gln) in organisms which lack either or both of asparaginyl-tRNA or glutaminyl-tRNA synthetases. The reaction takes place in the presence of glutamine and ATP through an activated phospho-Asp-tRNA(Asn) or phospho-Glu-tRNA(Gln).</text>
</comment>
<dbReference type="Proteomes" id="UP000008461">
    <property type="component" value="Chromosome"/>
</dbReference>
<dbReference type="eggNOG" id="COG0064">
    <property type="taxonomic scope" value="Bacteria"/>
</dbReference>
<dbReference type="InterPro" id="IPR004413">
    <property type="entry name" value="GatB"/>
</dbReference>
<dbReference type="SUPFAM" id="SSF89095">
    <property type="entry name" value="GatB/YqeY motif"/>
    <property type="match status" value="1"/>
</dbReference>
<dbReference type="PANTHER" id="PTHR11659">
    <property type="entry name" value="GLUTAMYL-TRNA GLN AMIDOTRANSFERASE SUBUNIT B MITOCHONDRIAL AND PROKARYOTIC PET112-RELATED"/>
    <property type="match status" value="1"/>
</dbReference>
<evidence type="ECO:0000256" key="5">
    <source>
        <dbReference type="ARBA" id="ARBA00022741"/>
    </source>
</evidence>
<dbReference type="EC" id="6.3.5.-" evidence="11"/>
<dbReference type="InterPro" id="IPR018027">
    <property type="entry name" value="Asn/Gln_amidotransferase"/>
</dbReference>
<dbReference type="Pfam" id="PF02934">
    <property type="entry name" value="GatB_N"/>
    <property type="match status" value="1"/>
</dbReference>
<dbReference type="Gene3D" id="1.10.10.410">
    <property type="match status" value="1"/>
</dbReference>
<dbReference type="NCBIfam" id="TIGR00133">
    <property type="entry name" value="gatB"/>
    <property type="match status" value="1"/>
</dbReference>
<reference evidence="13 14" key="1">
    <citation type="journal article" date="2011" name="Stand. Genomic Sci.">
        <title>Complete genome sequence of Haliscomenobacter hydrossis type strain (O).</title>
        <authorList>
            <consortium name="US DOE Joint Genome Institute (JGI-PGF)"/>
            <person name="Daligault H."/>
            <person name="Lapidus A."/>
            <person name="Zeytun A."/>
            <person name="Nolan M."/>
            <person name="Lucas S."/>
            <person name="Del Rio T.G."/>
            <person name="Tice H."/>
            <person name="Cheng J.F."/>
            <person name="Tapia R."/>
            <person name="Han C."/>
            <person name="Goodwin L."/>
            <person name="Pitluck S."/>
            <person name="Liolios K."/>
            <person name="Pagani I."/>
            <person name="Ivanova N."/>
            <person name="Huntemann M."/>
            <person name="Mavromatis K."/>
            <person name="Mikhailova N."/>
            <person name="Pati A."/>
            <person name="Chen A."/>
            <person name="Palaniappan K."/>
            <person name="Land M."/>
            <person name="Hauser L."/>
            <person name="Brambilla E.M."/>
            <person name="Rohde M."/>
            <person name="Verbarg S."/>
            <person name="Goker M."/>
            <person name="Bristow J."/>
            <person name="Eisen J.A."/>
            <person name="Markowitz V."/>
            <person name="Hugenholtz P."/>
            <person name="Kyrpides N.C."/>
            <person name="Klenk H.P."/>
            <person name="Woyke T."/>
        </authorList>
    </citation>
    <scope>NUCLEOTIDE SEQUENCE [LARGE SCALE GENOMIC DNA]</scope>
    <source>
        <strain evidence="14">ATCC 27775 / DSM 1100 / LMG 10767 / O</strain>
    </source>
</reference>
<dbReference type="RefSeq" id="WP_013767078.1">
    <property type="nucleotide sequence ID" value="NC_015510.1"/>
</dbReference>
<sequence length="485" mass="53877">MANTAYETIIGLEVHVQLATASKAFCADDASFGGEPNTQVSSISLGHPGTLPKANGRQIEFATRLGLALGCHINATNTFDRKNYFYADLPKGYQITQDKQPICVGGELPIKLGNSWKTIRIHHIHMEEDAGKSIHTMSPRHSFIDLNRAGVPLVEIVTEPDLRSGEEVDAFMTAMRQLVRYLEVSDGNMEQGSLRCDVNISIREQGATMLNDRCEVKNVNSMKFARQAIDYEVQRQIGLVESGGKIKQQTLNFDPNTGVTSPLREKEDAHDYRYFPEPDLPPIVLSHAYIEAVKNGLPALPQAMYTHLTTEYQLSDYDASILMEEKNTGVFYLSLVQHTKNYKSAANLVINRILPWCQEQRQSLSNFPLDAQQLAALIQLIEEGKISNTAAYQNLFPAMLANPQQAPMALAESLNLLQNSDGDFLQKIAEEILAQFPDKVKEYQKGKKGLIGFFMGELMKRSKGKADPKVATGILEGILTGTEKK</sequence>
<dbReference type="AlphaFoldDB" id="F4KWQ7"/>
<proteinExistence type="inferred from homology"/>
<evidence type="ECO:0000313" key="14">
    <source>
        <dbReference type="Proteomes" id="UP000008461"/>
    </source>
</evidence>
<feature type="domain" description="Asn/Gln amidotransferase" evidence="12">
    <location>
        <begin position="330"/>
        <end position="479"/>
    </location>
</feature>
<dbReference type="SUPFAM" id="SSF55931">
    <property type="entry name" value="Glutamine synthetase/guanido kinase"/>
    <property type="match status" value="1"/>
</dbReference>
<keyword evidence="6 11" id="KW-0067">ATP-binding</keyword>
<dbReference type="EMBL" id="CP002691">
    <property type="protein sequence ID" value="AEE52540.1"/>
    <property type="molecule type" value="Genomic_DNA"/>
</dbReference>
<dbReference type="InterPro" id="IPR017958">
    <property type="entry name" value="Gln-tRNA_amidoTrfase_suB_CS"/>
</dbReference>
<evidence type="ECO:0000256" key="9">
    <source>
        <dbReference type="ARBA" id="ARBA00047380"/>
    </source>
</evidence>
<comment type="similarity">
    <text evidence="1 11">Belongs to the GatB/GatE family. GatB subfamily.</text>
</comment>
<dbReference type="GO" id="GO:0050567">
    <property type="term" value="F:glutaminyl-tRNA synthase (glutamine-hydrolyzing) activity"/>
    <property type="evidence" value="ECO:0007669"/>
    <property type="project" value="UniProtKB-UniRule"/>
</dbReference>
<keyword evidence="7 11" id="KW-0648">Protein biosynthesis</keyword>
<evidence type="ECO:0000256" key="1">
    <source>
        <dbReference type="ARBA" id="ARBA00005306"/>
    </source>
</evidence>
<evidence type="ECO:0000259" key="12">
    <source>
        <dbReference type="SMART" id="SM00845"/>
    </source>
</evidence>
<dbReference type="NCBIfam" id="NF004012">
    <property type="entry name" value="PRK05477.1-2"/>
    <property type="match status" value="1"/>
</dbReference>
<keyword evidence="4 11" id="KW-0436">Ligase</keyword>
<keyword evidence="14" id="KW-1185">Reference proteome</keyword>
<evidence type="ECO:0000256" key="2">
    <source>
        <dbReference type="ARBA" id="ARBA00011123"/>
    </source>
</evidence>
<comment type="subunit">
    <text evidence="2 11">Heterotrimer of A, B and C subunits.</text>
</comment>
<accession>F4KWQ7</accession>
<evidence type="ECO:0000256" key="11">
    <source>
        <dbReference type="HAMAP-Rule" id="MF_00121"/>
    </source>
</evidence>
<organism evidence="13 14">
    <name type="scientific">Haliscomenobacter hydrossis (strain ATCC 27775 / DSM 1100 / LMG 10767 / O)</name>
    <dbReference type="NCBI Taxonomy" id="760192"/>
    <lineage>
        <taxon>Bacteria</taxon>
        <taxon>Pseudomonadati</taxon>
        <taxon>Bacteroidota</taxon>
        <taxon>Saprospiria</taxon>
        <taxon>Saprospirales</taxon>
        <taxon>Haliscomenobacteraceae</taxon>
        <taxon>Haliscomenobacter</taxon>
    </lineage>
</organism>
<dbReference type="GO" id="GO:0005524">
    <property type="term" value="F:ATP binding"/>
    <property type="evidence" value="ECO:0007669"/>
    <property type="project" value="UniProtKB-KW"/>
</dbReference>
<comment type="catalytic activity">
    <reaction evidence="9 11">
        <text>L-aspartyl-tRNA(Asn) + L-glutamine + ATP + H2O = L-asparaginyl-tRNA(Asn) + L-glutamate + ADP + phosphate + 2 H(+)</text>
        <dbReference type="Rhea" id="RHEA:14513"/>
        <dbReference type="Rhea" id="RHEA-COMP:9674"/>
        <dbReference type="Rhea" id="RHEA-COMP:9677"/>
        <dbReference type="ChEBI" id="CHEBI:15377"/>
        <dbReference type="ChEBI" id="CHEBI:15378"/>
        <dbReference type="ChEBI" id="CHEBI:29985"/>
        <dbReference type="ChEBI" id="CHEBI:30616"/>
        <dbReference type="ChEBI" id="CHEBI:43474"/>
        <dbReference type="ChEBI" id="CHEBI:58359"/>
        <dbReference type="ChEBI" id="CHEBI:78515"/>
        <dbReference type="ChEBI" id="CHEBI:78516"/>
        <dbReference type="ChEBI" id="CHEBI:456216"/>
    </reaction>
</comment>
<dbReference type="OrthoDB" id="9804078at2"/>
<dbReference type="HOGENOM" id="CLU_019240_0_0_10"/>
<evidence type="ECO:0000256" key="3">
    <source>
        <dbReference type="ARBA" id="ARBA00016923"/>
    </source>
</evidence>
<evidence type="ECO:0000256" key="4">
    <source>
        <dbReference type="ARBA" id="ARBA00022598"/>
    </source>
</evidence>
<dbReference type="PANTHER" id="PTHR11659:SF4">
    <property type="entry name" value="ASPARTYL_GLUTAMYL-TRNA(GLN) AMIDOTRANSFERASE SUBUNIT B_E CATALYTIC DOMAIN-CONTAINING PROTEIN"/>
    <property type="match status" value="1"/>
</dbReference>
<name>F4KWQ7_HALH1</name>
<evidence type="ECO:0000256" key="10">
    <source>
        <dbReference type="ARBA" id="ARBA00047913"/>
    </source>
</evidence>
<dbReference type="GO" id="GO:0006412">
    <property type="term" value="P:translation"/>
    <property type="evidence" value="ECO:0007669"/>
    <property type="project" value="UniProtKB-UniRule"/>
</dbReference>
<evidence type="ECO:0000313" key="13">
    <source>
        <dbReference type="EMBL" id="AEE52540.1"/>
    </source>
</evidence>